<evidence type="ECO:0000313" key="2">
    <source>
        <dbReference type="Proteomes" id="UP001168528"/>
    </source>
</evidence>
<gene>
    <name evidence="1" type="ORF">Q0590_29825</name>
</gene>
<name>A0ABT8REH5_9BACT</name>
<keyword evidence="2" id="KW-1185">Reference proteome</keyword>
<comment type="caution">
    <text evidence="1">The sequence shown here is derived from an EMBL/GenBank/DDBJ whole genome shotgun (WGS) entry which is preliminary data.</text>
</comment>
<organism evidence="1 2">
    <name type="scientific">Rhodocytophaga aerolata</name>
    <dbReference type="NCBI Taxonomy" id="455078"/>
    <lineage>
        <taxon>Bacteria</taxon>
        <taxon>Pseudomonadati</taxon>
        <taxon>Bacteroidota</taxon>
        <taxon>Cytophagia</taxon>
        <taxon>Cytophagales</taxon>
        <taxon>Rhodocytophagaceae</taxon>
        <taxon>Rhodocytophaga</taxon>
    </lineage>
</organism>
<reference evidence="1" key="1">
    <citation type="submission" date="2023-07" db="EMBL/GenBank/DDBJ databases">
        <title>The genome sequence of Rhodocytophaga aerolata KACC 12507.</title>
        <authorList>
            <person name="Zhang X."/>
        </authorList>
    </citation>
    <scope>NUCLEOTIDE SEQUENCE</scope>
    <source>
        <strain evidence="1">KACC 12507</strain>
    </source>
</reference>
<dbReference type="Proteomes" id="UP001168528">
    <property type="component" value="Unassembled WGS sequence"/>
</dbReference>
<dbReference type="RefSeq" id="WP_302041312.1">
    <property type="nucleotide sequence ID" value="NZ_JAUKPO010000031.1"/>
</dbReference>
<proteinExistence type="predicted"/>
<accession>A0ABT8REH5</accession>
<evidence type="ECO:0000313" key="1">
    <source>
        <dbReference type="EMBL" id="MDO1450512.1"/>
    </source>
</evidence>
<evidence type="ECO:0008006" key="3">
    <source>
        <dbReference type="Google" id="ProtNLM"/>
    </source>
</evidence>
<dbReference type="EMBL" id="JAUKPO010000031">
    <property type="protein sequence ID" value="MDO1450512.1"/>
    <property type="molecule type" value="Genomic_DNA"/>
</dbReference>
<sequence length="159" mass="18153">MSISTSNDPVNQRLQKFFLLSHKRPAVSFDLVYPYTYLFITDLIVSIPHNKGNKAAGILLDYYLRVTLIKTNGERRSFPVNFIKYIDTMRIANGAEGMAFTLNLAIAGENIEAKSINSQDPYYHNVEIALEQTTMDDTHKPIELKIFYQDCDGLEINKL</sequence>
<protein>
    <recommendedName>
        <fullName evidence="3">DUF3124 domain-containing protein</fullName>
    </recommendedName>
</protein>